<name>A0ACA9UAM1_BIOOC</name>
<sequence length="647" mass="72639">MLTMEEDRSGNQSITRPVILRRSCDQCRVRKAVTEHRLVRTALVLGLNAHTLLRSLELARAARECSYQQISGEKKIDEIAQNVDGIRQLLQALGIRAIPGAPSSTPRVHQGALHSETTSQNSRKTQAFDYDEGGSLFYAQSKLTGRFVSELIGFGPFSQPNANRNAIMESLQEILASGDENNLEGSETADVTMPGFSDSLELPPQEEAVIVLRWARENTPCYILFWLAQVLDIEQFADSCQRLYFPITNFSQLDFIIANSFLAWVFCEYGVVSGHQKYFGFGTQCQLNALNSISHLPLVLPPSSKTIASLVLGAQHAIDTNQPTLAWTLNSTAASMCQTLGYHRRSRMENHGEKAKTDNEKLFWSVYRLDKALSLRLGRTPVVVEYDVALPSEPTVRRWTKFADIQGRTYNQLYSCVASQKGEVERMEMAGALSVELQMLLDQQHKSSSTENVARQAQTDPRKSVHLQTERIIYLSVLTLICRMAPVTTGIFECIPYHAIDVARMALETHRQALDDLRSLTIVPSAFRSYINWTVHFVPFLPFIVVFCSVMHDCNIVDLARLEDFIANLSTGEGHPHSRACQLMKILSELARLYCEVNSSESIFDPETGTEEFDDFLDMLGIDRHQWDCLEEGELGGDRSDPTNISI</sequence>
<evidence type="ECO:0000313" key="1">
    <source>
        <dbReference type="EMBL" id="CAG9950271.1"/>
    </source>
</evidence>
<protein>
    <submittedName>
        <fullName evidence="1">Uncharacterized protein</fullName>
    </submittedName>
</protein>
<keyword evidence="2" id="KW-1185">Reference proteome</keyword>
<evidence type="ECO:0000313" key="2">
    <source>
        <dbReference type="Proteomes" id="UP000836387"/>
    </source>
</evidence>
<comment type="caution">
    <text evidence="1">The sequence shown here is derived from an EMBL/GenBank/DDBJ whole genome shotgun (WGS) entry which is preliminary data.</text>
</comment>
<gene>
    <name evidence="1" type="ORF">CRV2_00017905</name>
</gene>
<organism evidence="1 2">
    <name type="scientific">Clonostachys rosea f. rosea IK726</name>
    <dbReference type="NCBI Taxonomy" id="1349383"/>
    <lineage>
        <taxon>Eukaryota</taxon>
        <taxon>Fungi</taxon>
        <taxon>Dikarya</taxon>
        <taxon>Ascomycota</taxon>
        <taxon>Pezizomycotina</taxon>
        <taxon>Sordariomycetes</taxon>
        <taxon>Hypocreomycetidae</taxon>
        <taxon>Hypocreales</taxon>
        <taxon>Bionectriaceae</taxon>
        <taxon>Clonostachys</taxon>
    </lineage>
</organism>
<reference evidence="1" key="2">
    <citation type="submission" date="2021-10" db="EMBL/GenBank/DDBJ databases">
        <authorList>
            <person name="Piombo E."/>
        </authorList>
    </citation>
    <scope>NUCLEOTIDE SEQUENCE</scope>
</reference>
<dbReference type="EMBL" id="CADEHS020000159">
    <property type="protein sequence ID" value="CAG9950271.1"/>
    <property type="molecule type" value="Genomic_DNA"/>
</dbReference>
<dbReference type="Proteomes" id="UP000836387">
    <property type="component" value="Unassembled WGS sequence"/>
</dbReference>
<accession>A0ACA9UAM1</accession>
<reference evidence="1" key="1">
    <citation type="submission" date="2020-04" db="EMBL/GenBank/DDBJ databases">
        <authorList>
            <person name="Broberg M."/>
        </authorList>
    </citation>
    <scope>NUCLEOTIDE SEQUENCE</scope>
</reference>
<proteinExistence type="predicted"/>